<dbReference type="Pfam" id="PF01590">
    <property type="entry name" value="GAF"/>
    <property type="match status" value="1"/>
</dbReference>
<dbReference type="EMBL" id="BAABHB010000016">
    <property type="protein sequence ID" value="GAA4417969.1"/>
    <property type="molecule type" value="Genomic_DNA"/>
</dbReference>
<organism evidence="2 3">
    <name type="scientific">Nibrella viscosa</name>
    <dbReference type="NCBI Taxonomy" id="1084524"/>
    <lineage>
        <taxon>Bacteria</taxon>
        <taxon>Pseudomonadati</taxon>
        <taxon>Bacteroidota</taxon>
        <taxon>Cytophagia</taxon>
        <taxon>Cytophagales</taxon>
        <taxon>Spirosomataceae</taxon>
        <taxon>Nibrella</taxon>
    </lineage>
</organism>
<proteinExistence type="predicted"/>
<dbReference type="PANTHER" id="PTHR43102:SF2">
    <property type="entry name" value="GAF DOMAIN-CONTAINING PROTEIN"/>
    <property type="match status" value="1"/>
</dbReference>
<dbReference type="SUPFAM" id="SSF55781">
    <property type="entry name" value="GAF domain-like"/>
    <property type="match status" value="1"/>
</dbReference>
<feature type="domain" description="GAF" evidence="1">
    <location>
        <begin position="26"/>
        <end position="169"/>
    </location>
</feature>
<dbReference type="SMART" id="SM00065">
    <property type="entry name" value="GAF"/>
    <property type="match status" value="1"/>
</dbReference>
<reference evidence="3" key="1">
    <citation type="journal article" date="2019" name="Int. J. Syst. Evol. Microbiol.">
        <title>The Global Catalogue of Microorganisms (GCM) 10K type strain sequencing project: providing services to taxonomists for standard genome sequencing and annotation.</title>
        <authorList>
            <consortium name="The Broad Institute Genomics Platform"/>
            <consortium name="The Broad Institute Genome Sequencing Center for Infectious Disease"/>
            <person name="Wu L."/>
            <person name="Ma J."/>
        </authorList>
    </citation>
    <scope>NUCLEOTIDE SEQUENCE [LARGE SCALE GENOMIC DNA]</scope>
    <source>
        <strain evidence="3">JCM 17925</strain>
    </source>
</reference>
<name>A0ABP8KWK0_9BACT</name>
<evidence type="ECO:0000259" key="1">
    <source>
        <dbReference type="SMART" id="SM00065"/>
    </source>
</evidence>
<protein>
    <recommendedName>
        <fullName evidence="1">GAF domain-containing protein</fullName>
    </recommendedName>
</protein>
<evidence type="ECO:0000313" key="2">
    <source>
        <dbReference type="EMBL" id="GAA4417969.1"/>
    </source>
</evidence>
<dbReference type="PANTHER" id="PTHR43102">
    <property type="entry name" value="SLR1143 PROTEIN"/>
    <property type="match status" value="1"/>
</dbReference>
<dbReference type="InterPro" id="IPR029016">
    <property type="entry name" value="GAF-like_dom_sf"/>
</dbReference>
<evidence type="ECO:0000313" key="3">
    <source>
        <dbReference type="Proteomes" id="UP001500936"/>
    </source>
</evidence>
<accession>A0ABP8KWK0</accession>
<dbReference type="RefSeq" id="WP_345270878.1">
    <property type="nucleotide sequence ID" value="NZ_BAABHB010000016.1"/>
</dbReference>
<comment type="caution">
    <text evidence="2">The sequence shown here is derived from an EMBL/GenBank/DDBJ whole genome shotgun (WGS) entry which is preliminary data.</text>
</comment>
<dbReference type="Proteomes" id="UP001500936">
    <property type="component" value="Unassembled WGS sequence"/>
</dbReference>
<dbReference type="InterPro" id="IPR003018">
    <property type="entry name" value="GAF"/>
</dbReference>
<sequence>MKAASVPDNEAARLKALNSYSILDSMPEEEYDSITRIATEICRAPISLVSLIDENRQWFKSRQRLKVTETPRDQSFCAHAIIQPDQIFIVSDARQDERFADNPLVTGYPNVVFYAGVPLVDNDGFPLGSLCVIDNRPRTLTENQLLALKALARLVTTNFELRRTRKALEETRKALAEAQKNG</sequence>
<gene>
    <name evidence="2" type="ORF">GCM10023187_50900</name>
</gene>
<dbReference type="Gene3D" id="3.30.450.40">
    <property type="match status" value="1"/>
</dbReference>
<keyword evidence="3" id="KW-1185">Reference proteome</keyword>